<dbReference type="Proteomes" id="UP001362999">
    <property type="component" value="Unassembled WGS sequence"/>
</dbReference>
<keyword evidence="3" id="KW-1185">Reference proteome</keyword>
<evidence type="ECO:0000313" key="3">
    <source>
        <dbReference type="Proteomes" id="UP001362999"/>
    </source>
</evidence>
<evidence type="ECO:0000313" key="2">
    <source>
        <dbReference type="EMBL" id="KAK7001021.1"/>
    </source>
</evidence>
<evidence type="ECO:0000256" key="1">
    <source>
        <dbReference type="SAM" id="MobiDB-lite"/>
    </source>
</evidence>
<organism evidence="2 3">
    <name type="scientific">Favolaschia claudopus</name>
    <dbReference type="NCBI Taxonomy" id="2862362"/>
    <lineage>
        <taxon>Eukaryota</taxon>
        <taxon>Fungi</taxon>
        <taxon>Dikarya</taxon>
        <taxon>Basidiomycota</taxon>
        <taxon>Agaricomycotina</taxon>
        <taxon>Agaricomycetes</taxon>
        <taxon>Agaricomycetidae</taxon>
        <taxon>Agaricales</taxon>
        <taxon>Marasmiineae</taxon>
        <taxon>Mycenaceae</taxon>
        <taxon>Favolaschia</taxon>
    </lineage>
</organism>
<feature type="compositionally biased region" description="Basic and acidic residues" evidence="1">
    <location>
        <begin position="53"/>
        <end position="63"/>
    </location>
</feature>
<name>A0AAW0A596_9AGAR</name>
<proteinExistence type="predicted"/>
<feature type="region of interest" description="Disordered" evidence="1">
    <location>
        <begin position="38"/>
        <end position="63"/>
    </location>
</feature>
<reference evidence="2 3" key="1">
    <citation type="journal article" date="2024" name="J Genomics">
        <title>Draft genome sequencing and assembly of Favolaschia claudopus CIRM-BRFM 2984 isolated from oak limbs.</title>
        <authorList>
            <person name="Navarro D."/>
            <person name="Drula E."/>
            <person name="Chaduli D."/>
            <person name="Cazenave R."/>
            <person name="Ahrendt S."/>
            <person name="Wang J."/>
            <person name="Lipzen A."/>
            <person name="Daum C."/>
            <person name="Barry K."/>
            <person name="Grigoriev I.V."/>
            <person name="Favel A."/>
            <person name="Rosso M.N."/>
            <person name="Martin F."/>
        </authorList>
    </citation>
    <scope>NUCLEOTIDE SEQUENCE [LARGE SCALE GENOMIC DNA]</scope>
    <source>
        <strain evidence="2 3">CIRM-BRFM 2984</strain>
    </source>
</reference>
<sequence>MPVPCTYIILEAQRDRPSRFNNPFPVQMGEILLERKSKGSFNDAPPDHQSQNFEHRPPSPSELEQRVVDQLKQRGIDADLLLPRLRVHRSLIAGSTLHPILLPLDFEPDGVDVLSPRSQEDSMAEVIQDKLEFSEDFSGYNRYPGFTGFLRIRHFEKDGNCIHLIVAASENAASLVFNFHATIDMNFLSGHGLFCAYPQLTFNNKSYTNPGAADTIEGGTTLTRLAYKLKTRHIGHKPDLLSHKEWREHVCGTDRNCPTTLRSLYDGTSMFIPLSSTNTESASPTVYDGMETVVWCLGGPPCTGRGAYMDFLNIGVPIKQTEVSKFQGPKGFKRHLKIILDDPIMSSSPLFRLH</sequence>
<comment type="caution">
    <text evidence="2">The sequence shown here is derived from an EMBL/GenBank/DDBJ whole genome shotgun (WGS) entry which is preliminary data.</text>
</comment>
<dbReference type="AlphaFoldDB" id="A0AAW0A596"/>
<dbReference type="EMBL" id="JAWWNJ010000085">
    <property type="protein sequence ID" value="KAK7001021.1"/>
    <property type="molecule type" value="Genomic_DNA"/>
</dbReference>
<gene>
    <name evidence="2" type="ORF">R3P38DRAFT_3217786</name>
</gene>
<protein>
    <submittedName>
        <fullName evidence="2">Uncharacterized protein</fullName>
    </submittedName>
</protein>
<accession>A0AAW0A596</accession>